<accession>A0AAC8Q1Z5</accession>
<sequence>MRIQRPGSSPTRTQAAQTEPTVAQKNTVRSPATASPAAPARPSDAFETTTRATARALTPGRTNAARNLPAEVPTGTRDYYKKRYDDFVRRNPGMKPPDYYMEYGQKYCDRFSSLGPKDLTPQGLEWRDRCLKSLQEAIETKRMEDPVGFAQLERDPEAFKKFAYDSHPDAYVQSGLYDLPAQDLLKIGTTPDLKDLFTKDGVRQIFVALGKMRPGDVADVAKESVKEAWKDVKSTFTDLIKLPKLPW</sequence>
<proteinExistence type="predicted"/>
<feature type="compositionally biased region" description="Low complexity" evidence="1">
    <location>
        <begin position="30"/>
        <end position="62"/>
    </location>
</feature>
<gene>
    <name evidence="2" type="ORF">AA314_01094</name>
    <name evidence="3" type="ORF">ATI61_109328</name>
</gene>
<reference evidence="2 4" key="1">
    <citation type="submission" date="2015-05" db="EMBL/GenBank/DDBJ databases">
        <title>Genome assembly of Archangium gephyra DSM 2261.</title>
        <authorList>
            <person name="Sharma G."/>
            <person name="Subramanian S."/>
        </authorList>
    </citation>
    <scope>NUCLEOTIDE SEQUENCE [LARGE SCALE GENOMIC DNA]</scope>
    <source>
        <strain evidence="2 4">DSM 2261</strain>
    </source>
</reference>
<dbReference type="RefSeq" id="WP_053066113.1">
    <property type="nucleotide sequence ID" value="NZ_CP011509.1"/>
</dbReference>
<evidence type="ECO:0000313" key="4">
    <source>
        <dbReference type="Proteomes" id="UP000035579"/>
    </source>
</evidence>
<organism evidence="2 4">
    <name type="scientific">Archangium gephyra</name>
    <dbReference type="NCBI Taxonomy" id="48"/>
    <lineage>
        <taxon>Bacteria</taxon>
        <taxon>Pseudomonadati</taxon>
        <taxon>Myxococcota</taxon>
        <taxon>Myxococcia</taxon>
        <taxon>Myxococcales</taxon>
        <taxon>Cystobacterineae</taxon>
        <taxon>Archangiaceae</taxon>
        <taxon>Archangium</taxon>
    </lineage>
</organism>
<dbReference type="Proteomes" id="UP000256345">
    <property type="component" value="Unassembled WGS sequence"/>
</dbReference>
<evidence type="ECO:0000313" key="3">
    <source>
        <dbReference type="EMBL" id="REG27986.1"/>
    </source>
</evidence>
<evidence type="ECO:0000313" key="2">
    <source>
        <dbReference type="EMBL" id="AKI99467.1"/>
    </source>
</evidence>
<feature type="compositionally biased region" description="Polar residues" evidence="1">
    <location>
        <begin position="1"/>
        <end position="29"/>
    </location>
</feature>
<name>A0AAC8Q1Z5_9BACT</name>
<dbReference type="EMBL" id="CP011509">
    <property type="protein sequence ID" value="AKI99467.1"/>
    <property type="molecule type" value="Genomic_DNA"/>
</dbReference>
<protein>
    <submittedName>
        <fullName evidence="2">Uncharacterized protein</fullName>
    </submittedName>
</protein>
<dbReference type="Proteomes" id="UP000035579">
    <property type="component" value="Chromosome"/>
</dbReference>
<keyword evidence="5" id="KW-1185">Reference proteome</keyword>
<dbReference type="KEGG" id="age:AA314_01094"/>
<dbReference type="AlphaFoldDB" id="A0AAC8Q1Z5"/>
<feature type="region of interest" description="Disordered" evidence="1">
    <location>
        <begin position="1"/>
        <end position="74"/>
    </location>
</feature>
<reference evidence="3 5" key="2">
    <citation type="submission" date="2018-08" db="EMBL/GenBank/DDBJ databases">
        <title>Genomic Encyclopedia of Archaeal and Bacterial Type Strains, Phase II (KMG-II): from individual species to whole genera.</title>
        <authorList>
            <person name="Goeker M."/>
        </authorList>
    </citation>
    <scope>NUCLEOTIDE SEQUENCE [LARGE SCALE GENOMIC DNA]</scope>
    <source>
        <strain evidence="3 5">DSM 2261</strain>
    </source>
</reference>
<evidence type="ECO:0000313" key="5">
    <source>
        <dbReference type="Proteomes" id="UP000256345"/>
    </source>
</evidence>
<dbReference type="EMBL" id="QUMU01000009">
    <property type="protein sequence ID" value="REG27986.1"/>
    <property type="molecule type" value="Genomic_DNA"/>
</dbReference>
<evidence type="ECO:0000256" key="1">
    <source>
        <dbReference type="SAM" id="MobiDB-lite"/>
    </source>
</evidence>